<accession>A0A7H0HMK8</accession>
<sequence length="197" mass="20941">MGNRSFLILHGVENHRPAGHWQHDLARRLRDRGEQVLYPQLPDPDRPSLEAWTAAVEDGLAAMSGERVVICHSLACVTWLHLAARSGGALLADRLLLVAPPGPGAFSWDVIAPFTPDPLDLTGLPLAAGSARLVCSDDDPYCPEGADTAYGLPLGCDTDVLPGTGHLAIPDGYGPWPSVLDWCLDGTVRLTARPTAG</sequence>
<proteinExistence type="predicted"/>
<dbReference type="Pfam" id="PF06821">
    <property type="entry name" value="Ser_hydrolase"/>
    <property type="match status" value="1"/>
</dbReference>
<protein>
    <submittedName>
        <fullName evidence="1">Alpha/beta hydrolase</fullName>
    </submittedName>
</protein>
<keyword evidence="1" id="KW-0378">Hydrolase</keyword>
<dbReference type="KEGG" id="sgj:IAG43_01755"/>
<keyword evidence="2" id="KW-1185">Reference proteome</keyword>
<dbReference type="InterPro" id="IPR029058">
    <property type="entry name" value="AB_hydrolase_fold"/>
</dbReference>
<dbReference type="GO" id="GO:0016787">
    <property type="term" value="F:hydrolase activity"/>
    <property type="evidence" value="ECO:0007669"/>
    <property type="project" value="UniProtKB-KW"/>
</dbReference>
<evidence type="ECO:0000313" key="1">
    <source>
        <dbReference type="EMBL" id="QNP61774.1"/>
    </source>
</evidence>
<gene>
    <name evidence="1" type="ORF">IAG43_01755</name>
</gene>
<name>A0A7H0HMK8_9ACTN</name>
<reference evidence="1 2" key="1">
    <citation type="submission" date="2020-08" db="EMBL/GenBank/DDBJ databases">
        <title>A novel species.</title>
        <authorList>
            <person name="Gao J."/>
        </authorList>
    </citation>
    <scope>NUCLEOTIDE SEQUENCE [LARGE SCALE GENOMIC DNA]</scope>
    <source>
        <strain evidence="1 2">CRPJ-33</strain>
    </source>
</reference>
<organism evidence="1 2">
    <name type="scientific">Streptomyces genisteinicus</name>
    <dbReference type="NCBI Taxonomy" id="2768068"/>
    <lineage>
        <taxon>Bacteria</taxon>
        <taxon>Bacillati</taxon>
        <taxon>Actinomycetota</taxon>
        <taxon>Actinomycetes</taxon>
        <taxon>Kitasatosporales</taxon>
        <taxon>Streptomycetaceae</taxon>
        <taxon>Streptomyces</taxon>
    </lineage>
</organism>
<dbReference type="Gene3D" id="3.40.50.1820">
    <property type="entry name" value="alpha/beta hydrolase"/>
    <property type="match status" value="1"/>
</dbReference>
<dbReference type="SUPFAM" id="SSF53474">
    <property type="entry name" value="alpha/beta-Hydrolases"/>
    <property type="match status" value="1"/>
</dbReference>
<dbReference type="Proteomes" id="UP000516230">
    <property type="component" value="Chromosome"/>
</dbReference>
<dbReference type="RefSeq" id="WP_187738978.1">
    <property type="nucleotide sequence ID" value="NZ_CP060825.1"/>
</dbReference>
<evidence type="ECO:0000313" key="2">
    <source>
        <dbReference type="Proteomes" id="UP000516230"/>
    </source>
</evidence>
<dbReference type="AlphaFoldDB" id="A0A7H0HMK8"/>
<dbReference type="EMBL" id="CP060825">
    <property type="protein sequence ID" value="QNP61774.1"/>
    <property type="molecule type" value="Genomic_DNA"/>
</dbReference>
<dbReference type="InterPro" id="IPR010662">
    <property type="entry name" value="RBBP9/YdeN"/>
</dbReference>